<dbReference type="AlphaFoldDB" id="A0A8J4EAU2"/>
<comment type="caution">
    <text evidence="1">The sequence shown here is derived from an EMBL/GenBank/DDBJ whole genome shotgun (WGS) entry which is preliminary data.</text>
</comment>
<evidence type="ECO:0000313" key="2">
    <source>
        <dbReference type="Proteomes" id="UP000635606"/>
    </source>
</evidence>
<gene>
    <name evidence="1" type="ORF">Voc01_029530</name>
</gene>
<reference evidence="1" key="1">
    <citation type="submission" date="2021-01" db="EMBL/GenBank/DDBJ databases">
        <title>Whole genome shotgun sequence of Virgisporangium ochraceum NBRC 16418.</title>
        <authorList>
            <person name="Komaki H."/>
            <person name="Tamura T."/>
        </authorList>
    </citation>
    <scope>NUCLEOTIDE SEQUENCE</scope>
    <source>
        <strain evidence="1">NBRC 16418</strain>
    </source>
</reference>
<organism evidence="1 2">
    <name type="scientific">Virgisporangium ochraceum</name>
    <dbReference type="NCBI Taxonomy" id="65505"/>
    <lineage>
        <taxon>Bacteria</taxon>
        <taxon>Bacillati</taxon>
        <taxon>Actinomycetota</taxon>
        <taxon>Actinomycetes</taxon>
        <taxon>Micromonosporales</taxon>
        <taxon>Micromonosporaceae</taxon>
        <taxon>Virgisporangium</taxon>
    </lineage>
</organism>
<evidence type="ECO:0000313" key="1">
    <source>
        <dbReference type="EMBL" id="GIJ68036.1"/>
    </source>
</evidence>
<dbReference type="Proteomes" id="UP000635606">
    <property type="component" value="Unassembled WGS sequence"/>
</dbReference>
<accession>A0A8J4EAU2</accession>
<sequence>MDEGPEILRHNDLLSKSPDDALNLSWGRQSFTNSATKRRRTLPQRREVKANAQLRSGLGGIRAARVAAAR</sequence>
<dbReference type="EMBL" id="BOPH01000035">
    <property type="protein sequence ID" value="GIJ68036.1"/>
    <property type="molecule type" value="Genomic_DNA"/>
</dbReference>
<proteinExistence type="predicted"/>
<keyword evidence="2" id="KW-1185">Reference proteome</keyword>
<protein>
    <submittedName>
        <fullName evidence="1">Uncharacterized protein</fullName>
    </submittedName>
</protein>
<name>A0A8J4EAU2_9ACTN</name>